<proteinExistence type="predicted"/>
<dbReference type="AlphaFoldDB" id="A0A0F8YQN9"/>
<sequence>LYCTEHKEVPRKEFNALKKGK</sequence>
<accession>A0A0F8YQN9</accession>
<protein>
    <submittedName>
        <fullName evidence="1">Uncharacterized protein</fullName>
    </submittedName>
</protein>
<evidence type="ECO:0000313" key="1">
    <source>
        <dbReference type="EMBL" id="KKK56429.1"/>
    </source>
</evidence>
<dbReference type="EMBL" id="LAZR01065002">
    <property type="protein sequence ID" value="KKK56429.1"/>
    <property type="molecule type" value="Genomic_DNA"/>
</dbReference>
<gene>
    <name evidence="1" type="ORF">LCGC14_3064640</name>
</gene>
<organism evidence="1">
    <name type="scientific">marine sediment metagenome</name>
    <dbReference type="NCBI Taxonomy" id="412755"/>
    <lineage>
        <taxon>unclassified sequences</taxon>
        <taxon>metagenomes</taxon>
        <taxon>ecological metagenomes</taxon>
    </lineage>
</organism>
<reference evidence="1" key="1">
    <citation type="journal article" date="2015" name="Nature">
        <title>Complex archaea that bridge the gap between prokaryotes and eukaryotes.</title>
        <authorList>
            <person name="Spang A."/>
            <person name="Saw J.H."/>
            <person name="Jorgensen S.L."/>
            <person name="Zaremba-Niedzwiedzka K."/>
            <person name="Martijn J."/>
            <person name="Lind A.E."/>
            <person name="van Eijk R."/>
            <person name="Schleper C."/>
            <person name="Guy L."/>
            <person name="Ettema T.J."/>
        </authorList>
    </citation>
    <scope>NUCLEOTIDE SEQUENCE</scope>
</reference>
<feature type="non-terminal residue" evidence="1">
    <location>
        <position position="1"/>
    </location>
</feature>
<comment type="caution">
    <text evidence="1">The sequence shown here is derived from an EMBL/GenBank/DDBJ whole genome shotgun (WGS) entry which is preliminary data.</text>
</comment>
<name>A0A0F8YQN9_9ZZZZ</name>